<reference evidence="3" key="1">
    <citation type="submission" date="2021-06" db="EMBL/GenBank/DDBJ databases">
        <authorList>
            <person name="Kallberg Y."/>
            <person name="Tangrot J."/>
            <person name="Rosling A."/>
        </authorList>
    </citation>
    <scope>NUCLEOTIDE SEQUENCE</scope>
    <source>
        <strain evidence="3">UK204</strain>
    </source>
</reference>
<feature type="compositionally biased region" description="Basic and acidic residues" evidence="1">
    <location>
        <begin position="1"/>
        <end position="27"/>
    </location>
</feature>
<evidence type="ECO:0000313" key="3">
    <source>
        <dbReference type="EMBL" id="CAG8641365.1"/>
    </source>
</evidence>
<feature type="compositionally biased region" description="Basic and acidic residues" evidence="1">
    <location>
        <begin position="37"/>
        <end position="61"/>
    </location>
</feature>
<keyword evidence="2" id="KW-0472">Membrane</keyword>
<dbReference type="OrthoDB" id="2442499at2759"/>
<evidence type="ECO:0000313" key="4">
    <source>
        <dbReference type="Proteomes" id="UP000789570"/>
    </source>
</evidence>
<gene>
    <name evidence="3" type="ORF">FCALED_LOCUS10584</name>
</gene>
<keyword evidence="2" id="KW-0812">Transmembrane</keyword>
<keyword evidence="4" id="KW-1185">Reference proteome</keyword>
<protein>
    <submittedName>
        <fullName evidence="3">61_t:CDS:1</fullName>
    </submittedName>
</protein>
<dbReference type="Proteomes" id="UP000789570">
    <property type="component" value="Unassembled WGS sequence"/>
</dbReference>
<dbReference type="AlphaFoldDB" id="A0A9N9DMN6"/>
<accession>A0A9N9DMN6</accession>
<proteinExistence type="predicted"/>
<name>A0A9N9DMN6_9GLOM</name>
<organism evidence="3 4">
    <name type="scientific">Funneliformis caledonium</name>
    <dbReference type="NCBI Taxonomy" id="1117310"/>
    <lineage>
        <taxon>Eukaryota</taxon>
        <taxon>Fungi</taxon>
        <taxon>Fungi incertae sedis</taxon>
        <taxon>Mucoromycota</taxon>
        <taxon>Glomeromycotina</taxon>
        <taxon>Glomeromycetes</taxon>
        <taxon>Glomerales</taxon>
        <taxon>Glomeraceae</taxon>
        <taxon>Funneliformis</taxon>
    </lineage>
</organism>
<evidence type="ECO:0000256" key="2">
    <source>
        <dbReference type="SAM" id="Phobius"/>
    </source>
</evidence>
<sequence>MGRRKFEDNKVTPSKSKDEPKNVKEPGKNANAKTPKPKAENGKVPDDRAKEPKQVDKPKNDDDMEQECYECWTRNRSLLSACNGITEQEFLEFNKQQTSRKVASCLCVFADNIQKIFDNACSAVCPDEKIEADLSDKAIQFKKSFKCDGNGNSILGNSTMNKFGASGTYSSDVSKKIIVNNLHIASSFVLGIILGLS</sequence>
<feature type="region of interest" description="Disordered" evidence="1">
    <location>
        <begin position="1"/>
        <end position="62"/>
    </location>
</feature>
<feature type="transmembrane region" description="Helical" evidence="2">
    <location>
        <begin position="177"/>
        <end position="196"/>
    </location>
</feature>
<comment type="caution">
    <text evidence="3">The sequence shown here is derived from an EMBL/GenBank/DDBJ whole genome shotgun (WGS) entry which is preliminary data.</text>
</comment>
<keyword evidence="2" id="KW-1133">Transmembrane helix</keyword>
<dbReference type="EMBL" id="CAJVPQ010003959">
    <property type="protein sequence ID" value="CAG8641365.1"/>
    <property type="molecule type" value="Genomic_DNA"/>
</dbReference>
<evidence type="ECO:0000256" key="1">
    <source>
        <dbReference type="SAM" id="MobiDB-lite"/>
    </source>
</evidence>